<dbReference type="STRING" id="691883.A0A058ZD74"/>
<dbReference type="FunFam" id="3.40.50.620:FF:000070">
    <property type="entry name" value="Bifunctional glutamate/proline--tRNA ligase"/>
    <property type="match status" value="1"/>
</dbReference>
<reference evidence="18" key="1">
    <citation type="submission" date="2013-04" db="EMBL/GenBank/DDBJ databases">
        <title>The Genome Sequence of Fonticula alba ATCC 38817.</title>
        <authorList>
            <consortium name="The Broad Institute Genomics Platform"/>
            <person name="Russ C."/>
            <person name="Cuomo C."/>
            <person name="Burger G."/>
            <person name="Gray M.W."/>
            <person name="Holland P.W.H."/>
            <person name="King N."/>
            <person name="Lang F.B.F."/>
            <person name="Roger A.J."/>
            <person name="Ruiz-Trillo I."/>
            <person name="Brown M."/>
            <person name="Walker B."/>
            <person name="Young S."/>
            <person name="Zeng Q."/>
            <person name="Gargeya S."/>
            <person name="Fitzgerald M."/>
            <person name="Haas B."/>
            <person name="Abouelleil A."/>
            <person name="Allen A.W."/>
            <person name="Alvarado L."/>
            <person name="Arachchi H.M."/>
            <person name="Berlin A.M."/>
            <person name="Chapman S.B."/>
            <person name="Gainer-Dewar J."/>
            <person name="Goldberg J."/>
            <person name="Griggs A."/>
            <person name="Gujja S."/>
            <person name="Hansen M."/>
            <person name="Howarth C."/>
            <person name="Imamovic A."/>
            <person name="Ireland A."/>
            <person name="Larimer J."/>
            <person name="McCowan C."/>
            <person name="Murphy C."/>
            <person name="Pearson M."/>
            <person name="Poon T.W."/>
            <person name="Priest M."/>
            <person name="Roberts A."/>
            <person name="Saif S."/>
            <person name="Shea T."/>
            <person name="Sisk P."/>
            <person name="Sykes S."/>
            <person name="Wortman J."/>
            <person name="Nusbaum C."/>
            <person name="Birren B."/>
        </authorList>
    </citation>
    <scope>NUCLEOTIDE SEQUENCE [LARGE SCALE GENOMIC DNA]</scope>
    <source>
        <strain evidence="18">ATCC 38817</strain>
    </source>
</reference>
<dbReference type="SUPFAM" id="SSF47616">
    <property type="entry name" value="GST C-terminal domain-like"/>
    <property type="match status" value="1"/>
</dbReference>
<feature type="region of interest" description="Disordered" evidence="13">
    <location>
        <begin position="148"/>
        <end position="171"/>
    </location>
</feature>
<dbReference type="InterPro" id="IPR020058">
    <property type="entry name" value="Glu/Gln-tRNA-synth_Ib_cat-dom"/>
</dbReference>
<evidence type="ECO:0000259" key="15">
    <source>
        <dbReference type="Pfam" id="PF00749"/>
    </source>
</evidence>
<evidence type="ECO:0000256" key="7">
    <source>
        <dbReference type="ARBA" id="ARBA00022840"/>
    </source>
</evidence>
<evidence type="ECO:0000256" key="3">
    <source>
        <dbReference type="ARBA" id="ARBA00012835"/>
    </source>
</evidence>
<dbReference type="OrthoDB" id="10250478at2759"/>
<feature type="compositionally biased region" description="Polar residues" evidence="13">
    <location>
        <begin position="148"/>
        <end position="169"/>
    </location>
</feature>
<dbReference type="AlphaFoldDB" id="A0A058ZD74"/>
<dbReference type="SUPFAM" id="SSF50715">
    <property type="entry name" value="Ribosomal protein L25-like"/>
    <property type="match status" value="1"/>
</dbReference>
<keyword evidence="9 12" id="KW-0030">Aminoacyl-tRNA synthetase</keyword>
<dbReference type="GO" id="GO:0017102">
    <property type="term" value="C:methionyl glutamyl tRNA synthetase complex"/>
    <property type="evidence" value="ECO:0007669"/>
    <property type="project" value="TreeGrafter"/>
</dbReference>
<evidence type="ECO:0000256" key="8">
    <source>
        <dbReference type="ARBA" id="ARBA00022917"/>
    </source>
</evidence>
<dbReference type="InterPro" id="IPR000924">
    <property type="entry name" value="Glu/Gln-tRNA-synth"/>
</dbReference>
<evidence type="ECO:0000313" key="19">
    <source>
        <dbReference type="Proteomes" id="UP000030693"/>
    </source>
</evidence>
<dbReference type="RefSeq" id="XP_009493938.1">
    <property type="nucleotide sequence ID" value="XM_009495663.1"/>
</dbReference>
<dbReference type="Pfam" id="PF00043">
    <property type="entry name" value="GST_C"/>
    <property type="match status" value="1"/>
</dbReference>
<dbReference type="Pfam" id="PF00749">
    <property type="entry name" value="tRNA-synt_1c"/>
    <property type="match status" value="1"/>
</dbReference>
<feature type="domain" description="Glutathione S-transferase C-terminal" evidence="14">
    <location>
        <begin position="60"/>
        <end position="132"/>
    </location>
</feature>
<feature type="domain" description="Glutamyl/glutaminyl-tRNA synthetase class Ib anti-codon binding" evidence="16">
    <location>
        <begin position="489"/>
        <end position="579"/>
    </location>
</feature>
<dbReference type="InterPro" id="IPR001412">
    <property type="entry name" value="aa-tRNA-synth_I_CS"/>
</dbReference>
<keyword evidence="5 12" id="KW-0436">Ligase</keyword>
<evidence type="ECO:0000256" key="6">
    <source>
        <dbReference type="ARBA" id="ARBA00022741"/>
    </source>
</evidence>
<dbReference type="Gene3D" id="1.20.1050.130">
    <property type="match status" value="1"/>
</dbReference>
<dbReference type="GO" id="GO:0006424">
    <property type="term" value="P:glutamyl-tRNA aminoacylation"/>
    <property type="evidence" value="ECO:0007669"/>
    <property type="project" value="InterPro"/>
</dbReference>
<dbReference type="EMBL" id="KB932202">
    <property type="protein sequence ID" value="KCV72360.1"/>
    <property type="molecule type" value="Genomic_DNA"/>
</dbReference>
<dbReference type="InterPro" id="IPR014729">
    <property type="entry name" value="Rossmann-like_a/b/a_fold"/>
</dbReference>
<dbReference type="HAMAP" id="MF_02076">
    <property type="entry name" value="Glu_tRNA_synth_type2"/>
    <property type="match status" value="1"/>
</dbReference>
<evidence type="ECO:0000256" key="5">
    <source>
        <dbReference type="ARBA" id="ARBA00022598"/>
    </source>
</evidence>
<dbReference type="PRINTS" id="PR00987">
    <property type="entry name" value="TRNASYNTHGLU"/>
</dbReference>
<dbReference type="EC" id="6.1.1.17" evidence="3"/>
<dbReference type="Pfam" id="PF20974">
    <property type="entry name" value="tRNA-synt_1c_C2"/>
    <property type="match status" value="1"/>
</dbReference>
<sequence length="685" mass="76624">MTDSAAAPAAAPAISKKQAKAAAAAAAAASGKNAPHPVFGGPIASPNTWITFSVRHFFAYDEKTAEELKDIVEAIEAHLGADGFVMGAEAKLGDNVMFECLNRNPKFVESVSQADFAYPNLAKWFAFMKEQPTNPAATKVIDRTVSLQQQRETAKQQASASGETASKDQGSFEVGLPNVEAGVVTRFPPEPSGYLHIGHTKAALLNEYFARRYNGRLIVRFDDTNPSKEKAEFEEAILHDLELLKIKPDTVTWTSDSFEMLETYCVRMIEEGHAYVDDTVQEVMRQQRMDGVASACRDQSVEENLRRWEEMKKATDFGKTCCVRAKMSVDALNKALRDPVIYRVNEVPHARTGTKYKVYPTYDFACPIVDSYEGVTHALRTNEYRDRNDQYYWFIDTLKLRKPFIWDYSRMNFIHTLLSKRKLAWFVDNGVVPGWDDPRFPTVRGILRRGLTVETLKEYILMQGASKNILLLEWNKLWALNKKAIDPVAPRFTAINVDGAVPLTVRGLDAVPAVRDIPKHKKNPDVGTKKLFVSSNLLLESVDAASLVEGEEVTLMDLGNVIIKSITKDDAGVITAMEGDFNPEGDFKKTKKLTWLSKDSPLATVQLQEFGYLITKPKLEDEDNFEDFVNHDSVSTVSAFANAENIADLKVGDIIQFERKANFIVDKASDGEFVFILIPDGRMEK</sequence>
<keyword evidence="7 12" id="KW-0067">ATP-binding</keyword>
<organism evidence="18">
    <name type="scientific">Fonticula alba</name>
    <name type="common">Slime mold</name>
    <dbReference type="NCBI Taxonomy" id="691883"/>
    <lineage>
        <taxon>Eukaryota</taxon>
        <taxon>Rotosphaerida</taxon>
        <taxon>Fonticulaceae</taxon>
        <taxon>Fonticula</taxon>
    </lineage>
</organism>
<dbReference type="InterPro" id="IPR011035">
    <property type="entry name" value="Ribosomal_bL25/Gln-tRNA_synth"/>
</dbReference>
<accession>A0A058ZD74</accession>
<dbReference type="InterPro" id="IPR020056">
    <property type="entry name" value="Rbsml_bL25/Gln-tRNA_synth_N"/>
</dbReference>
<dbReference type="NCBIfam" id="TIGR00463">
    <property type="entry name" value="gltX_arch"/>
    <property type="match status" value="1"/>
</dbReference>
<evidence type="ECO:0000256" key="10">
    <source>
        <dbReference type="ARBA" id="ARBA00030865"/>
    </source>
</evidence>
<dbReference type="PROSITE" id="PS00178">
    <property type="entry name" value="AA_TRNA_LIGASE_I"/>
    <property type="match status" value="1"/>
</dbReference>
<dbReference type="InterPro" id="IPR049437">
    <property type="entry name" value="tRNA-synt_1c_C2"/>
</dbReference>
<comment type="catalytic activity">
    <reaction evidence="11">
        <text>tRNA(Glu) + L-glutamate + ATP = L-glutamyl-tRNA(Glu) + AMP + diphosphate</text>
        <dbReference type="Rhea" id="RHEA:23540"/>
        <dbReference type="Rhea" id="RHEA-COMP:9663"/>
        <dbReference type="Rhea" id="RHEA-COMP:9680"/>
        <dbReference type="ChEBI" id="CHEBI:29985"/>
        <dbReference type="ChEBI" id="CHEBI:30616"/>
        <dbReference type="ChEBI" id="CHEBI:33019"/>
        <dbReference type="ChEBI" id="CHEBI:78442"/>
        <dbReference type="ChEBI" id="CHEBI:78520"/>
        <dbReference type="ChEBI" id="CHEBI:456215"/>
        <dbReference type="EC" id="6.1.1.17"/>
    </reaction>
</comment>
<dbReference type="InterPro" id="IPR020059">
    <property type="entry name" value="Glu/Gln-tRNA-synth_Ib_codon-bd"/>
</dbReference>
<keyword evidence="8 12" id="KW-0648">Protein biosynthesis</keyword>
<dbReference type="GO" id="GO:0004818">
    <property type="term" value="F:glutamate-tRNA ligase activity"/>
    <property type="evidence" value="ECO:0007669"/>
    <property type="project" value="UniProtKB-EC"/>
</dbReference>
<proteinExistence type="inferred from homology"/>
<dbReference type="PANTHER" id="PTHR43097">
    <property type="entry name" value="GLUTAMINE-TRNA LIGASE"/>
    <property type="match status" value="1"/>
</dbReference>
<keyword evidence="6 12" id="KW-0547">Nucleotide-binding</keyword>
<dbReference type="SUPFAM" id="SSF52374">
    <property type="entry name" value="Nucleotidylyl transferase"/>
    <property type="match status" value="1"/>
</dbReference>
<dbReference type="GeneID" id="20526478"/>
<dbReference type="Pfam" id="PF03950">
    <property type="entry name" value="tRNA-synt_1c_C"/>
    <property type="match status" value="1"/>
</dbReference>
<evidence type="ECO:0000259" key="14">
    <source>
        <dbReference type="Pfam" id="PF00043"/>
    </source>
</evidence>
<dbReference type="InterPro" id="IPR050132">
    <property type="entry name" value="Gln/Glu-tRNA_Ligase"/>
</dbReference>
<evidence type="ECO:0000259" key="16">
    <source>
        <dbReference type="Pfam" id="PF03950"/>
    </source>
</evidence>
<feature type="domain" description="Glutamyl/glutaminyl-tRNA synthetase class Ib catalytic" evidence="15">
    <location>
        <begin position="183"/>
        <end position="486"/>
    </location>
</feature>
<dbReference type="InterPro" id="IPR004526">
    <property type="entry name" value="Glu-tRNA-synth_arc/euk"/>
</dbReference>
<evidence type="ECO:0000256" key="2">
    <source>
        <dbReference type="ARBA" id="ARBA00008927"/>
    </source>
</evidence>
<dbReference type="InterPro" id="IPR004046">
    <property type="entry name" value="GST_C"/>
</dbReference>
<dbReference type="GO" id="GO:0005829">
    <property type="term" value="C:cytosol"/>
    <property type="evidence" value="ECO:0007669"/>
    <property type="project" value="TreeGrafter"/>
</dbReference>
<evidence type="ECO:0000256" key="12">
    <source>
        <dbReference type="RuleBase" id="RU363037"/>
    </source>
</evidence>
<dbReference type="Gene3D" id="3.40.50.620">
    <property type="entry name" value="HUPs"/>
    <property type="match status" value="1"/>
</dbReference>
<evidence type="ECO:0000259" key="17">
    <source>
        <dbReference type="Pfam" id="PF20974"/>
    </source>
</evidence>
<name>A0A058ZD74_FONAL</name>
<keyword evidence="19" id="KW-1185">Reference proteome</keyword>
<evidence type="ECO:0000313" key="18">
    <source>
        <dbReference type="EMBL" id="KCV72360.1"/>
    </source>
</evidence>
<dbReference type="PANTHER" id="PTHR43097:SF5">
    <property type="entry name" value="GLUTAMATE--TRNA LIGASE"/>
    <property type="match status" value="1"/>
</dbReference>
<dbReference type="GO" id="GO:0005524">
    <property type="term" value="F:ATP binding"/>
    <property type="evidence" value="ECO:0007669"/>
    <property type="project" value="UniProtKB-KW"/>
</dbReference>
<comment type="subcellular location">
    <subcellularLocation>
        <location evidence="1">Cytoplasm</location>
    </subcellularLocation>
</comment>
<comment type="similarity">
    <text evidence="2">Belongs to the class-I aminoacyl-tRNA synthetase family. Glutamate--tRNA ligase type 2 subfamily.</text>
</comment>
<evidence type="ECO:0000256" key="1">
    <source>
        <dbReference type="ARBA" id="ARBA00004496"/>
    </source>
</evidence>
<dbReference type="Gene3D" id="2.40.240.10">
    <property type="entry name" value="Ribosomal Protein L25, Chain P"/>
    <property type="match status" value="1"/>
</dbReference>
<keyword evidence="4" id="KW-0963">Cytoplasm</keyword>
<evidence type="ECO:0000256" key="11">
    <source>
        <dbReference type="ARBA" id="ARBA00048351"/>
    </source>
</evidence>
<dbReference type="InterPro" id="IPR036282">
    <property type="entry name" value="Glutathione-S-Trfase_C_sf"/>
</dbReference>
<dbReference type="Proteomes" id="UP000030693">
    <property type="component" value="Unassembled WGS sequence"/>
</dbReference>
<dbReference type="OMA" id="CPVVDSH"/>
<dbReference type="eggNOG" id="KOG1147">
    <property type="taxonomic scope" value="Eukaryota"/>
</dbReference>
<evidence type="ECO:0000256" key="9">
    <source>
        <dbReference type="ARBA" id="ARBA00023146"/>
    </source>
</evidence>
<evidence type="ECO:0000256" key="13">
    <source>
        <dbReference type="SAM" id="MobiDB-lite"/>
    </source>
</evidence>
<evidence type="ECO:0000256" key="4">
    <source>
        <dbReference type="ARBA" id="ARBA00022490"/>
    </source>
</evidence>
<feature type="domain" description="tRNA synthetases class I (E and Q) anti-codon binding" evidence="17">
    <location>
        <begin position="592"/>
        <end position="666"/>
    </location>
</feature>
<protein>
    <recommendedName>
        <fullName evidence="3">glutamate--tRNA ligase</fullName>
        <ecNumber evidence="3">6.1.1.17</ecNumber>
    </recommendedName>
    <alternativeName>
        <fullName evidence="10">Glutamyl-tRNA synthetase</fullName>
    </alternativeName>
</protein>
<gene>
    <name evidence="18" type="ORF">H696_01753</name>
</gene>